<protein>
    <submittedName>
        <fullName evidence="7">Lysoplasmalogenase</fullName>
    </submittedName>
</protein>
<feature type="transmembrane region" description="Helical" evidence="6">
    <location>
        <begin position="201"/>
        <end position="222"/>
    </location>
</feature>
<feature type="transmembrane region" description="Helical" evidence="6">
    <location>
        <begin position="64"/>
        <end position="81"/>
    </location>
</feature>
<feature type="transmembrane region" description="Helical" evidence="6">
    <location>
        <begin position="142"/>
        <end position="162"/>
    </location>
</feature>
<evidence type="ECO:0000256" key="6">
    <source>
        <dbReference type="SAM" id="Phobius"/>
    </source>
</evidence>
<evidence type="ECO:0000256" key="5">
    <source>
        <dbReference type="ARBA" id="ARBA00023136"/>
    </source>
</evidence>
<dbReference type="PANTHER" id="PTHR31885:SF6">
    <property type="entry name" value="GH04784P"/>
    <property type="match status" value="1"/>
</dbReference>
<evidence type="ECO:0000256" key="3">
    <source>
        <dbReference type="ARBA" id="ARBA00022692"/>
    </source>
</evidence>
<keyword evidence="5 6" id="KW-0472">Membrane</keyword>
<reference evidence="7" key="1">
    <citation type="submission" date="2022-11" db="EMBL/GenBank/DDBJ databases">
        <title>Refractory cell wall polysaccharides provide important carbon source for microbial heterotrophs in the hadal ocean.</title>
        <authorList>
            <person name="Zhu X."/>
        </authorList>
    </citation>
    <scope>NUCLEOTIDE SEQUENCE</scope>
    <source>
        <strain evidence="7">MTRN7</strain>
    </source>
</reference>
<feature type="transmembrane region" description="Helical" evidence="6">
    <location>
        <begin position="87"/>
        <end position="105"/>
    </location>
</feature>
<organism evidence="7 8">
    <name type="scientific">Mesoflavibacter profundi</name>
    <dbReference type="NCBI Taxonomy" id="2708110"/>
    <lineage>
        <taxon>Bacteria</taxon>
        <taxon>Pseudomonadati</taxon>
        <taxon>Bacteroidota</taxon>
        <taxon>Flavobacteriia</taxon>
        <taxon>Flavobacteriales</taxon>
        <taxon>Flavobacteriaceae</taxon>
        <taxon>Mesoflavibacter</taxon>
    </lineage>
</organism>
<dbReference type="EMBL" id="JAPFGC010000002">
    <property type="protein sequence ID" value="MDA0177001.1"/>
    <property type="molecule type" value="Genomic_DNA"/>
</dbReference>
<sequence>MKSIFKNTTQFTILYFTVLFIDIFLKEIERFFYLRMFTKASVLLLLMVYFYYSRQGVFRFRDKLFLSGLVVFMIGDFFLTLYQTMEFYILGMILFIIGKLIYTARFSNQNDFSTKKLIPFFVIIFFYIVFITVMVYDNLGDFFIPVLIYLFASMILALFTYLRKDVVNNISFLIVLLGVISSVFSDSITVLQSFYDQDFGYHQYTIMFFYGLFQYLVVIGITKEELISNEIKPHL</sequence>
<dbReference type="RefSeq" id="WP_191072907.1">
    <property type="nucleotide sequence ID" value="NZ_CP061703.1"/>
</dbReference>
<evidence type="ECO:0000313" key="8">
    <source>
        <dbReference type="Proteomes" id="UP001149142"/>
    </source>
</evidence>
<comment type="caution">
    <text evidence="7">The sequence shown here is derived from an EMBL/GenBank/DDBJ whole genome shotgun (WGS) entry which is preliminary data.</text>
</comment>
<evidence type="ECO:0000256" key="4">
    <source>
        <dbReference type="ARBA" id="ARBA00022989"/>
    </source>
</evidence>
<comment type="subcellular location">
    <subcellularLocation>
        <location evidence="1">Membrane</location>
        <topology evidence="1">Multi-pass membrane protein</topology>
    </subcellularLocation>
</comment>
<proteinExistence type="inferred from homology"/>
<dbReference type="Proteomes" id="UP001149142">
    <property type="component" value="Unassembled WGS sequence"/>
</dbReference>
<gene>
    <name evidence="7" type="ORF">OOZ35_05770</name>
</gene>
<accession>A0ABT4RYW7</accession>
<dbReference type="InterPro" id="IPR012506">
    <property type="entry name" value="TMEM86B-like"/>
</dbReference>
<name>A0ABT4RYW7_9FLAO</name>
<feature type="transmembrane region" description="Helical" evidence="6">
    <location>
        <begin position="31"/>
        <end position="52"/>
    </location>
</feature>
<evidence type="ECO:0000256" key="1">
    <source>
        <dbReference type="ARBA" id="ARBA00004141"/>
    </source>
</evidence>
<dbReference type="PANTHER" id="PTHR31885">
    <property type="entry name" value="GH04784P"/>
    <property type="match status" value="1"/>
</dbReference>
<keyword evidence="8" id="KW-1185">Reference proteome</keyword>
<feature type="transmembrane region" description="Helical" evidence="6">
    <location>
        <begin position="117"/>
        <end position="136"/>
    </location>
</feature>
<evidence type="ECO:0000256" key="2">
    <source>
        <dbReference type="ARBA" id="ARBA00007375"/>
    </source>
</evidence>
<evidence type="ECO:0000313" key="7">
    <source>
        <dbReference type="EMBL" id="MDA0177001.1"/>
    </source>
</evidence>
<keyword evidence="4 6" id="KW-1133">Transmembrane helix</keyword>
<dbReference type="Pfam" id="PF07947">
    <property type="entry name" value="YhhN"/>
    <property type="match status" value="1"/>
</dbReference>
<keyword evidence="3 6" id="KW-0812">Transmembrane</keyword>
<feature type="transmembrane region" description="Helical" evidence="6">
    <location>
        <begin position="7"/>
        <end position="25"/>
    </location>
</feature>
<comment type="similarity">
    <text evidence="2">Belongs to the TMEM86 family.</text>
</comment>